<dbReference type="GO" id="GO:0000243">
    <property type="term" value="C:commitment complex"/>
    <property type="evidence" value="ECO:0007669"/>
    <property type="project" value="TreeGrafter"/>
</dbReference>
<evidence type="ECO:0000256" key="1">
    <source>
        <dbReference type="ARBA" id="ARBA00004123"/>
    </source>
</evidence>
<keyword evidence="4" id="KW-0508">mRNA splicing</keyword>
<reference evidence="8" key="1">
    <citation type="submission" date="2022-06" db="EMBL/GenBank/DDBJ databases">
        <title>Complete genome sequences of two strains of the flax pathogen Septoria linicola.</title>
        <authorList>
            <person name="Lapalu N."/>
            <person name="Simon A."/>
            <person name="Demenou B."/>
            <person name="Paumier D."/>
            <person name="Guillot M.-P."/>
            <person name="Gout L."/>
            <person name="Valade R."/>
        </authorList>
    </citation>
    <scope>NUCLEOTIDE SEQUENCE</scope>
    <source>
        <strain evidence="8">SE15195</strain>
    </source>
</reference>
<dbReference type="Proteomes" id="UP001056384">
    <property type="component" value="Chromosome 10"/>
</dbReference>
<dbReference type="InterPro" id="IPR059164">
    <property type="entry name" value="HAT_PRP39_C"/>
</dbReference>
<keyword evidence="5" id="KW-0539">Nucleus</keyword>
<dbReference type="GO" id="GO:0030627">
    <property type="term" value="F:pre-mRNA 5'-splice site binding"/>
    <property type="evidence" value="ECO:0007669"/>
    <property type="project" value="TreeGrafter"/>
</dbReference>
<dbReference type="AlphaFoldDB" id="A0A9Q9B5E5"/>
<keyword evidence="2" id="KW-0507">mRNA processing</keyword>
<dbReference type="InterPro" id="IPR011990">
    <property type="entry name" value="TPR-like_helical_dom_sf"/>
</dbReference>
<evidence type="ECO:0000256" key="2">
    <source>
        <dbReference type="ARBA" id="ARBA00022664"/>
    </source>
</evidence>
<evidence type="ECO:0000256" key="7">
    <source>
        <dbReference type="SAM" id="MobiDB-lite"/>
    </source>
</evidence>
<evidence type="ECO:0000256" key="4">
    <source>
        <dbReference type="ARBA" id="ARBA00023187"/>
    </source>
</evidence>
<evidence type="ECO:0000313" key="9">
    <source>
        <dbReference type="Proteomes" id="UP001056384"/>
    </source>
</evidence>
<comment type="similarity">
    <text evidence="6">Belongs to the PRP39 family.</text>
</comment>
<evidence type="ECO:0000313" key="8">
    <source>
        <dbReference type="EMBL" id="USW57808.1"/>
    </source>
</evidence>
<dbReference type="SMART" id="SM00386">
    <property type="entry name" value="HAT"/>
    <property type="match status" value="7"/>
</dbReference>
<dbReference type="SUPFAM" id="SSF48452">
    <property type="entry name" value="TPR-like"/>
    <property type="match status" value="1"/>
</dbReference>
<comment type="subcellular location">
    <subcellularLocation>
        <location evidence="1">Nucleus</location>
    </subcellularLocation>
</comment>
<sequence>MADFSYTDDLELQKLNEQVLADPQEFENWEKLVRAAESQEGGLGRNSSPQAIAATRDTYDRFLARFPLFFGYWKKYADLEFAIAGTESAEMVYERGVASIGLSVDLWANYCAFKVETSHDADVIRELYERAADSVGLDFLAHPFWDKYLEFEERLDAHDRIFAILSRIIHVPLHQYARYFEKFRAMAAQRPIADIAPSDVVAQFQKEIEQENGQKQSILAEVERELRARVDAYHLEVFQRTQAETSKRWTYEQEVKRPYYHVTELDDGQLDNWRKYLDFEEVEGDYARIKFLYERCLVTCANYEEFWFRYVRWTLSQTSRTAEVRNEEARIIYSRASCTYVSIAQPTIRLNYARFEESIGKADTAIAIHEAILARAPGDLETIISLVNTHRRQYGVDAAISVLNSHVGSSEYNPSIRGALVAELARLLWKVKGDIIEARKTFQKQQQWFADSSEFWREFFDFELNQPTSQKEEPSRHKRIKAVFEDVRHKSRLPGEEFSDIHRKYFNHLLDRGDKDAMQEYTELDRELNGPPSVVAASKKRLVGKDASQANGS</sequence>
<dbReference type="PANTHER" id="PTHR17204">
    <property type="entry name" value="PRE-MRNA PROCESSING PROTEIN PRP39-RELATED"/>
    <property type="match status" value="1"/>
</dbReference>
<name>A0A9Q9B5E5_9PEZI</name>
<proteinExistence type="inferred from homology"/>
<dbReference type="PANTHER" id="PTHR17204:SF5">
    <property type="entry name" value="PRE-MRNA-PROCESSING FACTOR 39"/>
    <property type="match status" value="1"/>
</dbReference>
<dbReference type="FunFam" id="1.25.40.10:FF:000451">
    <property type="entry name" value="mRNA splicing protein (Prp39), putative"/>
    <property type="match status" value="1"/>
</dbReference>
<keyword evidence="3" id="KW-0677">Repeat</keyword>
<accession>A0A9Q9B5E5</accession>
<dbReference type="Pfam" id="PF23240">
    <property type="entry name" value="HAT_PRP39_N"/>
    <property type="match status" value="1"/>
</dbReference>
<dbReference type="GO" id="GO:0005685">
    <property type="term" value="C:U1 snRNP"/>
    <property type="evidence" value="ECO:0007669"/>
    <property type="project" value="TreeGrafter"/>
</dbReference>
<dbReference type="FunFam" id="1.25.40.10:FF:000064">
    <property type="entry name" value="Putative pre-mrna-processing factor 39"/>
    <property type="match status" value="1"/>
</dbReference>
<protein>
    <submittedName>
        <fullName evidence="8">Tetratricopeptide-like helical domain superfamily</fullName>
    </submittedName>
</protein>
<dbReference type="GO" id="GO:0071004">
    <property type="term" value="C:U2-type prespliceosome"/>
    <property type="evidence" value="ECO:0007669"/>
    <property type="project" value="TreeGrafter"/>
</dbReference>
<dbReference type="Pfam" id="PF23241">
    <property type="entry name" value="HAT_PRP39_C"/>
    <property type="match status" value="1"/>
</dbReference>
<feature type="region of interest" description="Disordered" evidence="7">
    <location>
        <begin position="524"/>
        <end position="553"/>
    </location>
</feature>
<dbReference type="Gene3D" id="1.25.40.10">
    <property type="entry name" value="Tetratricopeptide repeat domain"/>
    <property type="match status" value="2"/>
</dbReference>
<evidence type="ECO:0000256" key="3">
    <source>
        <dbReference type="ARBA" id="ARBA00022737"/>
    </source>
</evidence>
<organism evidence="8 9">
    <name type="scientific">Septoria linicola</name>
    <dbReference type="NCBI Taxonomy" id="215465"/>
    <lineage>
        <taxon>Eukaryota</taxon>
        <taxon>Fungi</taxon>
        <taxon>Dikarya</taxon>
        <taxon>Ascomycota</taxon>
        <taxon>Pezizomycotina</taxon>
        <taxon>Dothideomycetes</taxon>
        <taxon>Dothideomycetidae</taxon>
        <taxon>Mycosphaerellales</taxon>
        <taxon>Mycosphaerellaceae</taxon>
        <taxon>Septoria</taxon>
    </lineage>
</organism>
<dbReference type="InterPro" id="IPR003107">
    <property type="entry name" value="HAT"/>
</dbReference>
<evidence type="ECO:0000256" key="5">
    <source>
        <dbReference type="ARBA" id="ARBA00023242"/>
    </source>
</evidence>
<gene>
    <name evidence="8" type="ORF">Slin15195_G111270</name>
</gene>
<dbReference type="GO" id="GO:0000395">
    <property type="term" value="P:mRNA 5'-splice site recognition"/>
    <property type="evidence" value="ECO:0007669"/>
    <property type="project" value="TreeGrafter"/>
</dbReference>
<evidence type="ECO:0000256" key="6">
    <source>
        <dbReference type="ARBA" id="ARBA00038019"/>
    </source>
</evidence>
<keyword evidence="9" id="KW-1185">Reference proteome</keyword>
<dbReference type="EMBL" id="CP099427">
    <property type="protein sequence ID" value="USW57808.1"/>
    <property type="molecule type" value="Genomic_DNA"/>
</dbReference>